<dbReference type="Proteomes" id="UP000550136">
    <property type="component" value="Unassembled WGS sequence"/>
</dbReference>
<proteinExistence type="predicted"/>
<gene>
    <name evidence="2" type="ORF">HKX06_01135</name>
</gene>
<dbReference type="RefSeq" id="WP_035386279.1">
    <property type="nucleotide sequence ID" value="NZ_JABEOU010000004.1"/>
</dbReference>
<reference evidence="2 3" key="1">
    <citation type="submission" date="2020-05" db="EMBL/GenBank/DDBJ databases">
        <title>Draft Genome Sequences of Sphingomonas sp. Isolated from the International Space Station.</title>
        <authorList>
            <person name="Bijlani S."/>
            <person name="Singh N.K."/>
            <person name="Mason C.E."/>
            <person name="Wang C.C."/>
            <person name="Venkateswaran K."/>
        </authorList>
    </citation>
    <scope>NUCLEOTIDE SEQUENCE [LARGE SCALE GENOMIC DNA]</scope>
    <source>
        <strain evidence="2 3">FKI-L5-BR-P1</strain>
    </source>
</reference>
<organism evidence="2 3">
    <name type="scientific">Sphingomonas paucimobilis</name>
    <name type="common">Pseudomonas paucimobilis</name>
    <dbReference type="NCBI Taxonomy" id="13689"/>
    <lineage>
        <taxon>Bacteria</taxon>
        <taxon>Pseudomonadati</taxon>
        <taxon>Pseudomonadota</taxon>
        <taxon>Alphaproteobacteria</taxon>
        <taxon>Sphingomonadales</taxon>
        <taxon>Sphingomonadaceae</taxon>
        <taxon>Sphingomonas</taxon>
    </lineage>
</organism>
<evidence type="ECO:0000313" key="3">
    <source>
        <dbReference type="Proteomes" id="UP000550136"/>
    </source>
</evidence>
<evidence type="ECO:0000313" key="2">
    <source>
        <dbReference type="EMBL" id="NNG56000.1"/>
    </source>
</evidence>
<protein>
    <recommendedName>
        <fullName evidence="1">AB hydrolase-1 domain-containing protein</fullName>
    </recommendedName>
</protein>
<dbReference type="InterPro" id="IPR029058">
    <property type="entry name" value="AB_hydrolase_fold"/>
</dbReference>
<dbReference type="Pfam" id="PF00561">
    <property type="entry name" value="Abhydrolase_1"/>
    <property type="match status" value="1"/>
</dbReference>
<comment type="caution">
    <text evidence="2">The sequence shown here is derived from an EMBL/GenBank/DDBJ whole genome shotgun (WGS) entry which is preliminary data.</text>
</comment>
<dbReference type="EMBL" id="JABEOU010000004">
    <property type="protein sequence ID" value="NNG56000.1"/>
    <property type="molecule type" value="Genomic_DNA"/>
</dbReference>
<dbReference type="InterPro" id="IPR000073">
    <property type="entry name" value="AB_hydrolase_1"/>
</dbReference>
<sequence length="102" mass="11092">MRFRVCDYDRRNIGRSSGALLPRKAAGLMSDAFDALAAAGENGPFIGFGTSMGGLLVRSYAASGRLKGFVTSNQPGTAREWRRFAYPVMTQTERAHDAAWMA</sequence>
<dbReference type="SUPFAM" id="SSF53474">
    <property type="entry name" value="alpha/beta-Hydrolases"/>
    <property type="match status" value="1"/>
</dbReference>
<dbReference type="AlphaFoldDB" id="A0A7Y2KLK3"/>
<name>A0A7Y2KLK3_SPHPI</name>
<dbReference type="Gene3D" id="3.40.50.1820">
    <property type="entry name" value="alpha/beta hydrolase"/>
    <property type="match status" value="1"/>
</dbReference>
<evidence type="ECO:0000259" key="1">
    <source>
        <dbReference type="Pfam" id="PF00561"/>
    </source>
</evidence>
<accession>A0A7Y2KLK3</accession>
<feature type="domain" description="AB hydrolase-1" evidence="1">
    <location>
        <begin position="2"/>
        <end position="88"/>
    </location>
</feature>